<dbReference type="Pfam" id="PF10328">
    <property type="entry name" value="7TM_GPCR_Srx"/>
    <property type="match status" value="1"/>
</dbReference>
<dbReference type="InterPro" id="IPR019430">
    <property type="entry name" value="7TM_GPCR_serpentine_rcpt_Srx"/>
</dbReference>
<dbReference type="PANTHER" id="PTHR23017:SF3">
    <property type="entry name" value="G-PROTEIN COUPLED RECEPTORS FAMILY 1 PROFILE DOMAIN-CONTAINING PROTEIN"/>
    <property type="match status" value="1"/>
</dbReference>
<dbReference type="AlphaFoldDB" id="A0A0B1TBD6"/>
<dbReference type="Proteomes" id="UP000053660">
    <property type="component" value="Unassembled WGS sequence"/>
</dbReference>
<accession>A0A0B1TBD6</accession>
<evidence type="ECO:0000313" key="4">
    <source>
        <dbReference type="Proteomes" id="UP000053660"/>
    </source>
</evidence>
<keyword evidence="1" id="KW-0812">Transmembrane</keyword>
<feature type="domain" description="7TM GPCR serpentine receptor class x (Srx)" evidence="2">
    <location>
        <begin position="62"/>
        <end position="112"/>
    </location>
</feature>
<evidence type="ECO:0000259" key="2">
    <source>
        <dbReference type="Pfam" id="PF10328"/>
    </source>
</evidence>
<dbReference type="OrthoDB" id="5855464at2759"/>
<evidence type="ECO:0000313" key="3">
    <source>
        <dbReference type="EMBL" id="KHJ92625.1"/>
    </source>
</evidence>
<dbReference type="PANTHER" id="PTHR23017">
    <property type="entry name" value="SERPENTINE RECEPTOR, CLASS X"/>
    <property type="match status" value="1"/>
</dbReference>
<protein>
    <recommendedName>
        <fullName evidence="2">7TM GPCR serpentine receptor class x (Srx) domain-containing protein</fullName>
    </recommendedName>
</protein>
<gene>
    <name evidence="3" type="ORF">OESDEN_07483</name>
</gene>
<reference evidence="3 4" key="1">
    <citation type="submission" date="2014-03" db="EMBL/GenBank/DDBJ databases">
        <title>Draft genome of the hookworm Oesophagostomum dentatum.</title>
        <authorList>
            <person name="Mitreva M."/>
        </authorList>
    </citation>
    <scope>NUCLEOTIDE SEQUENCE [LARGE SCALE GENOMIC DNA]</scope>
    <source>
        <strain evidence="3 4">OD-Hann</strain>
    </source>
</reference>
<keyword evidence="1" id="KW-0472">Membrane</keyword>
<organism evidence="3 4">
    <name type="scientific">Oesophagostomum dentatum</name>
    <name type="common">Nodular worm</name>
    <dbReference type="NCBI Taxonomy" id="61180"/>
    <lineage>
        <taxon>Eukaryota</taxon>
        <taxon>Metazoa</taxon>
        <taxon>Ecdysozoa</taxon>
        <taxon>Nematoda</taxon>
        <taxon>Chromadorea</taxon>
        <taxon>Rhabditida</taxon>
        <taxon>Rhabditina</taxon>
        <taxon>Rhabditomorpha</taxon>
        <taxon>Strongyloidea</taxon>
        <taxon>Strongylidae</taxon>
        <taxon>Oesophagostomum</taxon>
    </lineage>
</organism>
<feature type="transmembrane region" description="Helical" evidence="1">
    <location>
        <begin position="36"/>
        <end position="54"/>
    </location>
</feature>
<dbReference type="EMBL" id="KN551236">
    <property type="protein sequence ID" value="KHJ92625.1"/>
    <property type="molecule type" value="Genomic_DNA"/>
</dbReference>
<proteinExistence type="predicted"/>
<keyword evidence="1" id="KW-1133">Transmembrane helix</keyword>
<name>A0A0B1TBD6_OESDE</name>
<keyword evidence="4" id="KW-1185">Reference proteome</keyword>
<evidence type="ECO:0000256" key="1">
    <source>
        <dbReference type="SAM" id="Phobius"/>
    </source>
</evidence>
<sequence length="137" mass="15933">MNGKESRVTPYLANKWIFVFADTKCGFVISTYTDNYTSTAVLIMIFLLDCTTLIKLRRTNNTLYQNLLFFYEMSNFYYVSVMFENQWAVFLTSTIPWEACHAFDGFIVVLFHFKLSFIGMNGKESRVTPLHGQLEAN</sequence>